<evidence type="ECO:0000313" key="4">
    <source>
        <dbReference type="EMBL" id="MBP2066192.1"/>
    </source>
</evidence>
<sequence length="991" mass="106181">MTQRRSFVGRWDARRALAKAGQDSMSEGLVRYVVSGEAGIGRTALLDQFVHDVELQGGLGIRLAWGRADHDDATKVAGDLAKALAARLPGEGAHRDALLRAGATTDIGWESALVGAVRSAIDALTDEALVVLTVDDVHRASSASLEFLQRVTQVCADRPVVLVLAVRLGEPARAPLELARLLLGGRESVLSGLTEQQATTMLSDRLGRRLDSALATACHRVTVGNPFLLDALSTWLMAADALREPAAVHEAVLPGIVEYLLGPALCADLHAMRLAETIAVAGRFGSVDTAMAAHLSGLGLIDALKALDLLVRMRLVADSDAVELRHPVLRVALTGGMTLMARNAVHLTTAAYLHEHGAPADMVAAHLSASTVPQEGAWPAGVMLRAADIARRKGHHDTARRYLKLVVDSASGHEQSEAMLELVGLRGESDAVSGLEAVVGMLPRARDEFVLRRLVSHIGRTLADSVEENQPILDATGAALAGTSLRGWDRAYQTLSRVADEPPSAAAKITSMLAQRPQAHGGALTTAATGLAALYRHVVNDDPRAALRFARAALEREIDELDTQPLALFAALTVLVDSGYPAEAATHLRRLDDEAYGPRYARRPDVLFVRAQIAFAEGNLTATESELNSALAALPPTSGRPGPLRTRMVGLLALVLLGEGRTVDAEALLRRYDGPERRPDSWWAGNLILASAFLRAGDGDLHRAAVDLTELWERATEMGLGLAGSAPWRIYGVGLLAQVGHTGWARQVADSQVRFAEDTGSPLEQGRGLRALAQAATDGTKEELLREAVAVLEPTRGQLDLAYAAGDLGRVLAQQKRRDEAVTELARAARLADQCGATALSVRIRQQVLALHEHPSLRGVLSLTAREREILIDAVRGMTNRKISEFREITVRTVELHLSSVYRKLGISGRDDFPEAFRNRALWTLITDGQPGVRRSKSVGSRAEAGTSAVGREPLGHGRDPRPSRRSDTRLTELSDPRQSEDSNAGGSFPV</sequence>
<dbReference type="HOGENOM" id="CLU_006850_1_1_11"/>
<dbReference type="GO" id="GO:0003677">
    <property type="term" value="F:DNA binding"/>
    <property type="evidence" value="ECO:0007669"/>
    <property type="project" value="InterPro"/>
</dbReference>
<dbReference type="SMART" id="SM00421">
    <property type="entry name" value="HTH_LUXR"/>
    <property type="match status" value="1"/>
</dbReference>
<dbReference type="SUPFAM" id="SSF46894">
    <property type="entry name" value="C-terminal effector domain of the bipartite response regulators"/>
    <property type="match status" value="1"/>
</dbReference>
<dbReference type="InterPro" id="IPR011990">
    <property type="entry name" value="TPR-like_helical_dom_sf"/>
</dbReference>
<dbReference type="SUPFAM" id="SSF52540">
    <property type="entry name" value="P-loop containing nucleoside triphosphate hydrolases"/>
    <property type="match status" value="1"/>
</dbReference>
<dbReference type="EMBL" id="JAGGLR010000023">
    <property type="protein sequence ID" value="MBP2066192.1"/>
    <property type="molecule type" value="Genomic_DNA"/>
</dbReference>
<accession>A0A060ZZW4</accession>
<dbReference type="RefSeq" id="WP_052701664.1">
    <property type="nucleotide sequence ID" value="NZ_BAABDR010000086.1"/>
</dbReference>
<dbReference type="Pfam" id="PF00196">
    <property type="entry name" value="GerE"/>
    <property type="match status" value="1"/>
</dbReference>
<dbReference type="EMBL" id="LK022848">
    <property type="protein sequence ID" value="CDR13069.1"/>
    <property type="molecule type" value="Genomic_DNA"/>
</dbReference>
<reference evidence="3" key="1">
    <citation type="submission" date="2014-05" db="EMBL/GenBank/DDBJ databases">
        <authorList>
            <person name="Horn Fabian"/>
        </authorList>
    </citation>
    <scope>NUCLEOTIDE SEQUENCE</scope>
</reference>
<evidence type="ECO:0000313" key="3">
    <source>
        <dbReference type="EMBL" id="CDR13069.1"/>
    </source>
</evidence>
<dbReference type="InterPro" id="IPR016032">
    <property type="entry name" value="Sig_transdc_resp-reg_C-effctor"/>
</dbReference>
<feature type="compositionally biased region" description="Polar residues" evidence="1">
    <location>
        <begin position="982"/>
        <end position="991"/>
    </location>
</feature>
<feature type="compositionally biased region" description="Basic and acidic residues" evidence="1">
    <location>
        <begin position="954"/>
        <end position="981"/>
    </location>
</feature>
<dbReference type="InterPro" id="IPR036388">
    <property type="entry name" value="WH-like_DNA-bd_sf"/>
</dbReference>
<dbReference type="Pfam" id="PF13191">
    <property type="entry name" value="AAA_16"/>
    <property type="match status" value="1"/>
</dbReference>
<dbReference type="InterPro" id="IPR041664">
    <property type="entry name" value="AAA_16"/>
</dbReference>
<dbReference type="Proteomes" id="UP000756710">
    <property type="component" value="Unassembled WGS sequence"/>
</dbReference>
<feature type="region of interest" description="Disordered" evidence="1">
    <location>
        <begin position="932"/>
        <end position="991"/>
    </location>
</feature>
<name>A0A060ZZW4_9ACTN</name>
<dbReference type="InterPro" id="IPR000792">
    <property type="entry name" value="Tscrpt_reg_LuxR_C"/>
</dbReference>
<dbReference type="PROSITE" id="PS50043">
    <property type="entry name" value="HTH_LUXR_2"/>
    <property type="match status" value="1"/>
</dbReference>
<dbReference type="Gene3D" id="1.10.10.10">
    <property type="entry name" value="Winged helix-like DNA-binding domain superfamily/Winged helix DNA-binding domain"/>
    <property type="match status" value="1"/>
</dbReference>
<reference evidence="4 5" key="2">
    <citation type="submission" date="2021-03" db="EMBL/GenBank/DDBJ databases">
        <title>Genomic Encyclopedia of Type Strains, Phase IV (KMG-IV): sequencing the most valuable type-strain genomes for metagenomic binning, comparative biology and taxonomic classification.</title>
        <authorList>
            <person name="Goeker M."/>
        </authorList>
    </citation>
    <scope>NUCLEOTIDE SEQUENCE [LARGE SCALE GENOMIC DNA]</scope>
    <source>
        <strain evidence="4 5">DSM 41954</strain>
    </source>
</reference>
<organism evidence="3">
    <name type="scientific">Streptomyces iranensis</name>
    <dbReference type="NCBI Taxonomy" id="576784"/>
    <lineage>
        <taxon>Bacteria</taxon>
        <taxon>Bacillati</taxon>
        <taxon>Actinomycetota</taxon>
        <taxon>Actinomycetes</taxon>
        <taxon>Kitasatosporales</taxon>
        <taxon>Streptomycetaceae</taxon>
        <taxon>Streptomyces</taxon>
        <taxon>Streptomyces violaceusniger group</taxon>
    </lineage>
</organism>
<evidence type="ECO:0000259" key="2">
    <source>
        <dbReference type="PROSITE" id="PS50043"/>
    </source>
</evidence>
<dbReference type="Gene3D" id="1.25.40.10">
    <property type="entry name" value="Tetratricopeptide repeat domain"/>
    <property type="match status" value="1"/>
</dbReference>
<dbReference type="InterPro" id="IPR027417">
    <property type="entry name" value="P-loop_NTPase"/>
</dbReference>
<dbReference type="AlphaFoldDB" id="A0A060ZZW4"/>
<gene>
    <name evidence="4" type="ORF">J2Z30_007240</name>
    <name evidence="3" type="ORF">SIRAN7883</name>
</gene>
<proteinExistence type="predicted"/>
<keyword evidence="5" id="KW-1185">Reference proteome</keyword>
<protein>
    <submittedName>
        <fullName evidence="4">ATP/maltotriose-dependent transcriptional regulator MalT</fullName>
    </submittedName>
    <submittedName>
        <fullName evidence="3">Transcriptional regulator, LuxR family</fullName>
    </submittedName>
</protein>
<feature type="domain" description="HTH luxR-type" evidence="2">
    <location>
        <begin position="856"/>
        <end position="921"/>
    </location>
</feature>
<evidence type="ECO:0000313" key="5">
    <source>
        <dbReference type="Proteomes" id="UP000756710"/>
    </source>
</evidence>
<dbReference type="PRINTS" id="PR00038">
    <property type="entry name" value="HTHLUXR"/>
</dbReference>
<evidence type="ECO:0000256" key="1">
    <source>
        <dbReference type="SAM" id="MobiDB-lite"/>
    </source>
</evidence>
<dbReference type="GO" id="GO:0006355">
    <property type="term" value="P:regulation of DNA-templated transcription"/>
    <property type="evidence" value="ECO:0007669"/>
    <property type="project" value="InterPro"/>
</dbReference>
<dbReference type="CDD" id="cd06170">
    <property type="entry name" value="LuxR_C_like"/>
    <property type="match status" value="1"/>
</dbReference>